<reference evidence="1 2" key="1">
    <citation type="submission" date="2017-07" db="EMBL/GenBank/DDBJ databases">
        <title>Complete genome sequence of Spiroplasma corruscae EC-1 (DSM 19793).</title>
        <authorList>
            <person name="Tsai Y.-M."/>
            <person name="Lo W.-S."/>
            <person name="Kuo C.-H."/>
        </authorList>
    </citation>
    <scope>NUCLEOTIDE SEQUENCE [LARGE SCALE GENOMIC DNA]</scope>
    <source>
        <strain evidence="1 2">EC-1</strain>
    </source>
</reference>
<proteinExistence type="predicted"/>
<keyword evidence="2" id="KW-1185">Reference proteome</keyword>
<evidence type="ECO:0000313" key="2">
    <source>
        <dbReference type="Proteomes" id="UP000203229"/>
    </source>
</evidence>
<accession>A0A222EQ34</accession>
<dbReference type="KEGG" id="scou:SCORR_v1c07900"/>
<dbReference type="PROSITE" id="PS51257">
    <property type="entry name" value="PROKAR_LIPOPROTEIN"/>
    <property type="match status" value="1"/>
</dbReference>
<dbReference type="AlphaFoldDB" id="A0A222EQ34"/>
<sequence>MKKLLIALTTFEFSTVSITVVSCFVVFGSLNSSEGKIDLNDYISKKQLGAVDLDFKMIKPDNQTILSYINNTNNIDLQDGDIIIEDNNKSLDNIFNSTKEIKIKAANLNKYSGESEIEFNITNPQKINLTNIEVNNIGDVNLMDGDIKTPPSVEYSVNSLTQIKENMDFFKTLLDANDINEIINDNFEYSYKEPKKNNGNQSLTINLKAKDTSIYFTGNRDVIYNPVIKDKSNKINLATYKKKIGEIDLNYLDCKPSLNQLLEAINKSNSDKPFITEQDIDVTSFNNIIKGTDNVETNIRLKVNDNSSKLFYGEMAFEYSLKNVKKYNITDNFVSKGYSLNKDFQTANIDMQGKGRTPSWDQIAESFISGDNSQTYIVKNFLKQPDKSPSFFIDENDRQYVPGEINNSKPSEDTKVVASATFKVNDKCRYLISGSEITINFQVMNREVFDISTIGETIDLGIFDLNGSNSYPDEMDIKNRFIEKQVGKSWYQDVKDYINDLEVLNRTFNSATLKAFDFAKNLTGSIVVTYTIKNAKKVELKDVILVTDLTIFYIEYNMDKPSDDDLRKKIYDLNKDTIPRSFASNEVAFKDKTDTGCTIFAPDNSNYTGEVYLKYKLTTHTTPLTTVVKNGSIGKIDLLGNKLYPEKSDLLKAIQDTNENIEAKQYLSLSDFEIVSVTNNGAIIRGTGKVFTGDAELKYTLIGVSLKLYASLSDLGTFDLQGNEYAPSLTELVDRINIINNLSGIDAIKTSDVEIEKNSQSDTSVYIISNDQTSEKFKGSKHVLYKYKLKNYKKQNLADLISTNSSIGLIDLNYEKKLPNIQDIIKQLNNSLKLGLNADEYELVPNPTYTSAYFKAKESCEKYYGEASVTYNLINQEIYPYLKDKIKVTNLGVINLNNETAYPNLKQLASAITSANPGINIDETDILFTDDLDSNNKFQSIIDSTEKRFEKGKVKLTYTVINAKSMELKDDLSVFNLGNINKYYEDITVDDIYMKLKELNPFTGITKKDFIIKMIWDDEVIIKGTQGYKGEVNLHFTSKSKKTTSIEKIIDIDQYPFENGVYYTNYLSSGQDQIINLLKSKYNLTRDRDYRLTQDSTQVEDKLIIIINGINNYNGKVTIVVMEK</sequence>
<dbReference type="OrthoDB" id="9985667at2"/>
<dbReference type="Proteomes" id="UP000203229">
    <property type="component" value="Chromosome"/>
</dbReference>
<dbReference type="RefSeq" id="WP_094049413.1">
    <property type="nucleotide sequence ID" value="NZ_CP022535.1"/>
</dbReference>
<protein>
    <submittedName>
        <fullName evidence="1">Uncharacterized protein</fullName>
    </submittedName>
</protein>
<dbReference type="EMBL" id="CP022535">
    <property type="protein sequence ID" value="ASP28562.1"/>
    <property type="molecule type" value="Genomic_DNA"/>
</dbReference>
<organism evidence="1 2">
    <name type="scientific">Spiroplasma corruscae</name>
    <dbReference type="NCBI Taxonomy" id="216934"/>
    <lineage>
        <taxon>Bacteria</taxon>
        <taxon>Bacillati</taxon>
        <taxon>Mycoplasmatota</taxon>
        <taxon>Mollicutes</taxon>
        <taxon>Entomoplasmatales</taxon>
        <taxon>Spiroplasmataceae</taxon>
        <taxon>Spiroplasma</taxon>
    </lineage>
</organism>
<gene>
    <name evidence="1" type="ORF">SCORR_v1c07900</name>
</gene>
<evidence type="ECO:0000313" key="1">
    <source>
        <dbReference type="EMBL" id="ASP28562.1"/>
    </source>
</evidence>
<name>A0A222EQ34_9MOLU</name>